<comment type="caution">
    <text evidence="6">The sequence shown here is derived from an EMBL/GenBank/DDBJ whole genome shotgun (WGS) entry which is preliminary data.</text>
</comment>
<dbReference type="Pfam" id="PF15469">
    <property type="entry name" value="Sec5"/>
    <property type="match status" value="1"/>
</dbReference>
<comment type="similarity">
    <text evidence="1 4">Belongs to the SEC5 family.</text>
</comment>
<dbReference type="OrthoDB" id="26242at2759"/>
<proteinExistence type="inferred from homology"/>
<accession>A0A9P6AML9</accession>
<dbReference type="EMBL" id="MU129055">
    <property type="protein sequence ID" value="KAF9508578.1"/>
    <property type="molecule type" value="Genomic_DNA"/>
</dbReference>
<keyword evidence="2 4" id="KW-0813">Transport</keyword>
<dbReference type="PANTHER" id="PTHR13043:SF1">
    <property type="entry name" value="EXOCYST COMPLEX COMPONENT 2"/>
    <property type="match status" value="1"/>
</dbReference>
<evidence type="ECO:0000256" key="1">
    <source>
        <dbReference type="ARBA" id="ARBA00010578"/>
    </source>
</evidence>
<comment type="function">
    <text evidence="4">Component of the exocyst complex involved in the docking of exocytic vesicles with fusion sites on the plasma membrane.</text>
</comment>
<keyword evidence="7" id="KW-1185">Reference proteome</keyword>
<gene>
    <name evidence="6" type="ORF">BS47DRAFT_1332657</name>
</gene>
<evidence type="ECO:0000313" key="7">
    <source>
        <dbReference type="Proteomes" id="UP000886523"/>
    </source>
</evidence>
<reference evidence="6" key="1">
    <citation type="journal article" date="2020" name="Nat. Commun.">
        <title>Large-scale genome sequencing of mycorrhizal fungi provides insights into the early evolution of symbiotic traits.</title>
        <authorList>
            <person name="Miyauchi S."/>
            <person name="Kiss E."/>
            <person name="Kuo A."/>
            <person name="Drula E."/>
            <person name="Kohler A."/>
            <person name="Sanchez-Garcia M."/>
            <person name="Morin E."/>
            <person name="Andreopoulos B."/>
            <person name="Barry K.W."/>
            <person name="Bonito G."/>
            <person name="Buee M."/>
            <person name="Carver A."/>
            <person name="Chen C."/>
            <person name="Cichocki N."/>
            <person name="Clum A."/>
            <person name="Culley D."/>
            <person name="Crous P.W."/>
            <person name="Fauchery L."/>
            <person name="Girlanda M."/>
            <person name="Hayes R.D."/>
            <person name="Keri Z."/>
            <person name="LaButti K."/>
            <person name="Lipzen A."/>
            <person name="Lombard V."/>
            <person name="Magnuson J."/>
            <person name="Maillard F."/>
            <person name="Murat C."/>
            <person name="Nolan M."/>
            <person name="Ohm R.A."/>
            <person name="Pangilinan J."/>
            <person name="Pereira M.F."/>
            <person name="Perotto S."/>
            <person name="Peter M."/>
            <person name="Pfister S."/>
            <person name="Riley R."/>
            <person name="Sitrit Y."/>
            <person name="Stielow J.B."/>
            <person name="Szollosi G."/>
            <person name="Zifcakova L."/>
            <person name="Stursova M."/>
            <person name="Spatafora J.W."/>
            <person name="Tedersoo L."/>
            <person name="Vaario L.M."/>
            <person name="Yamada A."/>
            <person name="Yan M."/>
            <person name="Wang P."/>
            <person name="Xu J."/>
            <person name="Bruns T."/>
            <person name="Baldrian P."/>
            <person name="Vilgalys R."/>
            <person name="Dunand C."/>
            <person name="Henrissat B."/>
            <person name="Grigoriev I.V."/>
            <person name="Hibbett D."/>
            <person name="Nagy L.G."/>
            <person name="Martin F.M."/>
        </authorList>
    </citation>
    <scope>NUCLEOTIDE SEQUENCE</scope>
    <source>
        <strain evidence="6">UP504</strain>
    </source>
</reference>
<dbReference type="InterPro" id="IPR039481">
    <property type="entry name" value="EXOC2/Sec5_N_dom"/>
</dbReference>
<sequence length="875" mass="96238">MGRFNFEIDEAAILKAYRISSLDPTRWEDIDHELGDSIAGAITSGPGAESELADPLGLNPRGIDVKDLDLDSKAAVLISSKSFDPKAFLSAVHPNAAYQDLALGTNHLRKVLDSRSEAIRILVGDNFDHFVSVKASTDALYTDMREGVLTPENEYGSKMIHDKLKQASQKADQVFLPILENASKAQRVRSTLGVFERSKFFFNLPGSLVESIELCGRFEAALRDYNKGKILLDSRPDQLVSGGIVSGSGSLEPQHKRIVEKVWGAVEKVMAEMRNLLINQLTDPSRSVEDQVKTIEIILEMNTSDDPVWIYFDSQHQYILNHMRDSHQVCVTRIQDARNEVSDSSDSVAASAKDLQMLISGLGTPSMDGVVAKGAGSEVWIAILAMVKNVSEVILTSLPPFWKIAKDYMDGRFKKNVGGPSSSRRSPQQCRTMALDIVKLYISLLSEFFTLSDKAVVSLSSAAPTGGIPPFVPSTSNSITTAYYVSKILSEINECVNDVTTAGLAGDASSGLRSLLESARWRFEDAMCETWLRDAAKLHHLETWELDPDRPAITIYLSHLHKFQTHAATSAYKIAGGIDVALSRPTAKQIPIGRDFAAKIQKAFIDSVYSLLDGLEVLSRGDYVPSSSAVEKAAAGLTPLDVSNHDTRLLLMTSSFGYMSKSIIPGMLNQLESALGITIGQERITLMEVVEVLDKTLFGDYIKDKSAKLGSIIRKGVLDSGIDWYETPRPTEVREYMYEALLYLVGIHSQVTVVAKNLLERTMNTLVEDVASEGLTCFQQVKKFGMGGMLRATLEIEFMHQTLVQYVSPAASDTLTAIYGTISAAYSRKSTGNQQDNLQRELAGVKRTLHESRRSTAIEFLCFKPTKDSNSKPSR</sequence>
<evidence type="ECO:0000256" key="4">
    <source>
        <dbReference type="RuleBase" id="RU365069"/>
    </source>
</evidence>
<comment type="subunit">
    <text evidence="4">Component of the exocyst complex.</text>
</comment>
<evidence type="ECO:0000259" key="5">
    <source>
        <dbReference type="Pfam" id="PF15469"/>
    </source>
</evidence>
<dbReference type="InterPro" id="IPR029175">
    <property type="entry name" value="EXOC2/Sec5"/>
</dbReference>
<dbReference type="GO" id="GO:0006887">
    <property type="term" value="P:exocytosis"/>
    <property type="evidence" value="ECO:0007669"/>
    <property type="project" value="UniProtKB-KW"/>
</dbReference>
<evidence type="ECO:0000313" key="6">
    <source>
        <dbReference type="EMBL" id="KAF9508578.1"/>
    </source>
</evidence>
<dbReference type="GO" id="GO:0000145">
    <property type="term" value="C:exocyst"/>
    <property type="evidence" value="ECO:0007669"/>
    <property type="project" value="UniProtKB-UniRule"/>
</dbReference>
<protein>
    <recommendedName>
        <fullName evidence="4">Exocyst complex component SEC5</fullName>
    </recommendedName>
</protein>
<name>A0A9P6AML9_9AGAM</name>
<keyword evidence="3 4" id="KW-0268">Exocytosis</keyword>
<dbReference type="PANTHER" id="PTHR13043">
    <property type="entry name" value="EXOCYST COMPLEX COMPONENT SEC5"/>
    <property type="match status" value="1"/>
</dbReference>
<dbReference type="GO" id="GO:0015031">
    <property type="term" value="P:protein transport"/>
    <property type="evidence" value="ECO:0007669"/>
    <property type="project" value="UniProtKB-KW"/>
</dbReference>
<feature type="domain" description="Exocyst complex component EXOC2/Sec5 N-terminal" evidence="5">
    <location>
        <begin position="54"/>
        <end position="863"/>
    </location>
</feature>
<dbReference type="GO" id="GO:0006893">
    <property type="term" value="P:Golgi to plasma membrane transport"/>
    <property type="evidence" value="ECO:0007669"/>
    <property type="project" value="UniProtKB-UniRule"/>
</dbReference>
<organism evidence="6 7">
    <name type="scientific">Hydnum rufescens UP504</name>
    <dbReference type="NCBI Taxonomy" id="1448309"/>
    <lineage>
        <taxon>Eukaryota</taxon>
        <taxon>Fungi</taxon>
        <taxon>Dikarya</taxon>
        <taxon>Basidiomycota</taxon>
        <taxon>Agaricomycotina</taxon>
        <taxon>Agaricomycetes</taxon>
        <taxon>Cantharellales</taxon>
        <taxon>Hydnaceae</taxon>
        <taxon>Hydnum</taxon>
    </lineage>
</organism>
<dbReference type="AlphaFoldDB" id="A0A9P6AML9"/>
<evidence type="ECO:0000256" key="3">
    <source>
        <dbReference type="ARBA" id="ARBA00022483"/>
    </source>
</evidence>
<keyword evidence="4" id="KW-0653">Protein transport</keyword>
<dbReference type="Proteomes" id="UP000886523">
    <property type="component" value="Unassembled WGS sequence"/>
</dbReference>
<evidence type="ECO:0000256" key="2">
    <source>
        <dbReference type="ARBA" id="ARBA00022448"/>
    </source>
</evidence>